<dbReference type="Proteomes" id="UP000683557">
    <property type="component" value="Chromosome"/>
</dbReference>
<gene>
    <name evidence="1" type="ORF">KP004_20810</name>
</gene>
<proteinExistence type="predicted"/>
<accession>A0ABX8JA34</accession>
<protein>
    <submittedName>
        <fullName evidence="1">Uncharacterized protein</fullName>
    </submittedName>
</protein>
<dbReference type="RefSeq" id="WP_216800306.1">
    <property type="nucleotide sequence ID" value="NZ_CP076723.1"/>
</dbReference>
<keyword evidence="2" id="KW-1185">Reference proteome</keyword>
<dbReference type="EMBL" id="CP076723">
    <property type="protein sequence ID" value="QWV93567.1"/>
    <property type="molecule type" value="Genomic_DNA"/>
</dbReference>
<organism evidence="1 2">
    <name type="scientific">Geomonas oryzisoli</name>
    <dbReference type="NCBI Taxonomy" id="2847992"/>
    <lineage>
        <taxon>Bacteria</taxon>
        <taxon>Pseudomonadati</taxon>
        <taxon>Thermodesulfobacteriota</taxon>
        <taxon>Desulfuromonadia</taxon>
        <taxon>Geobacterales</taxon>
        <taxon>Geobacteraceae</taxon>
        <taxon>Geomonas</taxon>
    </lineage>
</organism>
<evidence type="ECO:0000313" key="1">
    <source>
        <dbReference type="EMBL" id="QWV93567.1"/>
    </source>
</evidence>
<name>A0ABX8JA34_9BACT</name>
<reference evidence="1 2" key="1">
    <citation type="submission" date="2021-06" db="EMBL/GenBank/DDBJ databases">
        <title>Gemonas diversity in paddy soil.</title>
        <authorList>
            <person name="Liu G."/>
        </authorList>
    </citation>
    <scope>NUCLEOTIDE SEQUENCE [LARGE SCALE GENOMIC DNA]</scope>
    <source>
        <strain evidence="1 2">RG10</strain>
    </source>
</reference>
<evidence type="ECO:0000313" key="2">
    <source>
        <dbReference type="Proteomes" id="UP000683557"/>
    </source>
</evidence>
<sequence length="210" mass="24069">MNSASITFCPSCGESVERAEIFDAHAEGFRCQNGHYLHNLRSGVYTSETMGSYLNLTSGKESPKDILKEWLTNARLRDHLNDNLAGILRFLLDHENGKAETKEPLKYTYCPSCGEKLGDVTPEEELYETVLKCKNSHTFLSRGGMHAPGSEERFSFDYDERYFRMSYLSWMENKHLANYFPHELRKALNSYRNSPICDCLGEGKGRDEIK</sequence>